<name>A0ABY5M6W9_9ACTN</name>
<feature type="domain" description="Type II secretion system protein GspF" evidence="7">
    <location>
        <begin position="168"/>
        <end position="295"/>
    </location>
</feature>
<evidence type="ECO:0000256" key="2">
    <source>
        <dbReference type="ARBA" id="ARBA00022475"/>
    </source>
</evidence>
<evidence type="ECO:0000313" key="9">
    <source>
        <dbReference type="Proteomes" id="UP001316184"/>
    </source>
</evidence>
<evidence type="ECO:0000313" key="8">
    <source>
        <dbReference type="EMBL" id="UUP12715.1"/>
    </source>
</evidence>
<dbReference type="PANTHER" id="PTHR35007:SF1">
    <property type="entry name" value="PILUS ASSEMBLY PROTEIN"/>
    <property type="match status" value="1"/>
</dbReference>
<evidence type="ECO:0000256" key="4">
    <source>
        <dbReference type="ARBA" id="ARBA00022989"/>
    </source>
</evidence>
<keyword evidence="9" id="KW-1185">Reference proteome</keyword>
<protein>
    <submittedName>
        <fullName evidence="8">Type II secretion system F family protein</fullName>
    </submittedName>
</protein>
<keyword evidence="3 6" id="KW-0812">Transmembrane</keyword>
<keyword evidence="5 6" id="KW-0472">Membrane</keyword>
<evidence type="ECO:0000259" key="7">
    <source>
        <dbReference type="Pfam" id="PF00482"/>
    </source>
</evidence>
<comment type="subcellular location">
    <subcellularLocation>
        <location evidence="1">Cell membrane</location>
        <topology evidence="1">Multi-pass membrane protein</topology>
    </subcellularLocation>
</comment>
<feature type="transmembrane region" description="Helical" evidence="6">
    <location>
        <begin position="132"/>
        <end position="152"/>
    </location>
</feature>
<organism evidence="8 9">
    <name type="scientific">Aeromicrobium wangtongii</name>
    <dbReference type="NCBI Taxonomy" id="2969247"/>
    <lineage>
        <taxon>Bacteria</taxon>
        <taxon>Bacillati</taxon>
        <taxon>Actinomycetota</taxon>
        <taxon>Actinomycetes</taxon>
        <taxon>Propionibacteriales</taxon>
        <taxon>Nocardioidaceae</taxon>
        <taxon>Aeromicrobium</taxon>
    </lineage>
</organism>
<sequence length="304" mass="32187">MMLVLLAGALAGLGGLTLALQFDRGTGTAAAELARLDSARMRNRVQDSLTADRRHSKESVRMRRIGSSVWTMLEMRGWRIPAGVRADLSVMGRSVEAHLGMSVLAGVAGLFAPTLMLAPAVAMFGLSPVVPLWLAGVGALGGVVLTTAQLSTQAVERRRDFRHVVGAFLDLVAMNLAGGRGVPEALSSAAQLSDGWAMVRLRDTIESARLQGVTPWAALGDLGEEMAVEELRDLAAALALVAEDGAQVRDSLSARAASMRQRELADSESRAAQRSQSMLIAQLLLCVGFLVFLIYPAISEITGV</sequence>
<evidence type="ECO:0000256" key="6">
    <source>
        <dbReference type="SAM" id="Phobius"/>
    </source>
</evidence>
<gene>
    <name evidence="8" type="ORF">NQV15_12730</name>
</gene>
<evidence type="ECO:0000256" key="3">
    <source>
        <dbReference type="ARBA" id="ARBA00022692"/>
    </source>
</evidence>
<dbReference type="RefSeq" id="WP_232402197.1">
    <property type="nucleotide sequence ID" value="NZ_CP102173.1"/>
</dbReference>
<dbReference type="InterPro" id="IPR018076">
    <property type="entry name" value="T2SS_GspF_dom"/>
</dbReference>
<dbReference type="Pfam" id="PF00482">
    <property type="entry name" value="T2SSF"/>
    <property type="match status" value="1"/>
</dbReference>
<evidence type="ECO:0000256" key="1">
    <source>
        <dbReference type="ARBA" id="ARBA00004651"/>
    </source>
</evidence>
<evidence type="ECO:0000256" key="5">
    <source>
        <dbReference type="ARBA" id="ARBA00023136"/>
    </source>
</evidence>
<dbReference type="PANTHER" id="PTHR35007">
    <property type="entry name" value="INTEGRAL MEMBRANE PROTEIN-RELATED"/>
    <property type="match status" value="1"/>
</dbReference>
<dbReference type="EMBL" id="CP102173">
    <property type="protein sequence ID" value="UUP12715.1"/>
    <property type="molecule type" value="Genomic_DNA"/>
</dbReference>
<reference evidence="8 9" key="1">
    <citation type="submission" date="2022-08" db="EMBL/GenBank/DDBJ databases">
        <title>novel species in genus Aeromicrobium.</title>
        <authorList>
            <person name="Ye L."/>
        </authorList>
    </citation>
    <scope>NUCLEOTIDE SEQUENCE [LARGE SCALE GENOMIC DNA]</scope>
    <source>
        <strain evidence="9">zg-Y1379</strain>
    </source>
</reference>
<accession>A0ABY5M6W9</accession>
<feature type="transmembrane region" description="Helical" evidence="6">
    <location>
        <begin position="279"/>
        <end position="298"/>
    </location>
</feature>
<proteinExistence type="predicted"/>
<feature type="transmembrane region" description="Helical" evidence="6">
    <location>
        <begin position="99"/>
        <end position="126"/>
    </location>
</feature>
<keyword evidence="4 6" id="KW-1133">Transmembrane helix</keyword>
<keyword evidence="2" id="KW-1003">Cell membrane</keyword>
<dbReference type="Proteomes" id="UP001316184">
    <property type="component" value="Chromosome"/>
</dbReference>